<dbReference type="Proteomes" id="UP000521017">
    <property type="component" value="Unassembled WGS sequence"/>
</dbReference>
<proteinExistence type="predicted"/>
<organism evidence="1 2">
    <name type="scientific">Pedobacter cryoconitis</name>
    <dbReference type="NCBI Taxonomy" id="188932"/>
    <lineage>
        <taxon>Bacteria</taxon>
        <taxon>Pseudomonadati</taxon>
        <taxon>Bacteroidota</taxon>
        <taxon>Sphingobacteriia</taxon>
        <taxon>Sphingobacteriales</taxon>
        <taxon>Sphingobacteriaceae</taxon>
        <taxon>Pedobacter</taxon>
    </lineage>
</organism>
<dbReference type="InterPro" id="IPR050708">
    <property type="entry name" value="T6SS_VgrG/RHS"/>
</dbReference>
<protein>
    <submittedName>
        <fullName evidence="1">RHS repeat-associated protein</fullName>
    </submittedName>
</protein>
<evidence type="ECO:0000313" key="1">
    <source>
        <dbReference type="EMBL" id="MBB6499355.1"/>
    </source>
</evidence>
<dbReference type="RefSeq" id="WP_184624081.1">
    <property type="nucleotide sequence ID" value="NZ_JACHCC010000003.1"/>
</dbReference>
<gene>
    <name evidence="1" type="ORF">HDF25_001496</name>
</gene>
<dbReference type="NCBIfam" id="TIGR03696">
    <property type="entry name" value="Rhs_assc_core"/>
    <property type="match status" value="1"/>
</dbReference>
<dbReference type="PANTHER" id="PTHR32305">
    <property type="match status" value="1"/>
</dbReference>
<dbReference type="EMBL" id="JACHCC010000003">
    <property type="protein sequence ID" value="MBB6499355.1"/>
    <property type="molecule type" value="Genomic_DNA"/>
</dbReference>
<evidence type="ECO:0000313" key="2">
    <source>
        <dbReference type="Proteomes" id="UP000521017"/>
    </source>
</evidence>
<sequence length="1374" mass="149239">MRSKEEYFRNKIRFATVLCLIILPFFVKGQEVIQNAGAISLPALDGGSKIINSGQTLTVTSNTSVSLRPGFYAAAGSTVSISILSTAIYPVPLANNNTNPELNWIINKEFDEIGNVVSASKKFFDLGGKLLQSQSINTTTGHVLASQTLNDRYGRQAIQTLVAPVNSSDFIYRSNFVSGSNGQSYTTSLWDLPAKLNSPDAVDSGTIGTLGWYYSDNNTWDAYVPATAYPYSRNDYFKDGTETVSRTTGPGEQLKMGTGHESVGNNFPVINELSNYLAIRNRFFTDAGSIGATGQTDLIGSAVQSIGKDAQGNWVMNIKDKDGKLLMNALPGNWFTVNNTVTLNNYKEEYDINGATLGTQLTDLKLTGAGTFFVYNNNSLVYQGNLAGYTIPGTIATTEKYRFLSDRPFTVQYASVTGVSSKSPVCENCHSQVQDGNVNGQDYHYFALPAGGNVNITGGNVQIEDVVNNSVLYTNQTGAVTLAAGMYKAIAQSSQPQLSYSTSWGDISYNFYDQKGQAIASIAPNGVQQIISNGVSSYADLAHLPFTSTVEYNQQGKVMAFTLADGGRTEFVYRKDGKMRLSQNAEQRKNGRFTYANYDDSGRSVESGEYLPGDITFENAKINQALIENINPDGGLTNGIKKDWVRVHYDQADNSHGQSGYVQDYLDGVISWTENSNAKTWYSYNEQGKLTWVVKYVNGLGYKTFDYNYNFLGKVTTVSYQKNNPAESFYHYYTYDTDQRLSNVQTSRDGVNKLQQAGYQYYLHGPIKRVELGDQLQGLDYVYTAQGKLKSINSASGDPAKDPGHDGQNSFTPDAFSMQLEYFNGDYSRTGTNIGSVNSVQNYYNGNVNAFGWQSKKPQGVVSISGIAIQNPTMYNYSYDNKSQLTGAAWGTPDYTALSFTPQTKFSENNISYDANGNLKGLQRTSSSGTLADDFSNYQYQSGTNKLNSVGNANNSTVYANYTYNSLGQLASETQTGSNYYINYNVNGKITGIYADASLTQLKIGYAYDESGNRISMTDNTGTTPVTTYYVYNTAGNSAAIYTGTTLTEMSVYGSSRLGTYTLAANAYAYELRDNVGSVRVVINRNRDSQGKLDVMRYNDYYPYGSVAQSGGTNYRYDYQGAYAEKDPVTGFNNFALRMYDPRIGRWLSVDPMGQHNSPYAGMGNNPVSRFDKNGGYDDYPDEGTAALAWVGAYMNGKTPGSIYNTGGKNGWGFNIVSAKNPEGVTFQNNGGLDLADQVWNGPIARAMVPDVMNASVSGSMVAGIGLGGSFNLTLLTRGKDIGFHRNNTGSLRVGAEAGVSANYSAGYFLGDPHNATYDSLLGSGVDGTVSLAVGVGAWGSLKDNLAPSWLGYTVGFGPGAGGSVGFTMTEDGW</sequence>
<comment type="caution">
    <text evidence="1">The sequence shown here is derived from an EMBL/GenBank/DDBJ whole genome shotgun (WGS) entry which is preliminary data.</text>
</comment>
<dbReference type="InterPro" id="IPR022385">
    <property type="entry name" value="Rhs_assc_core"/>
</dbReference>
<dbReference type="PANTHER" id="PTHR32305:SF15">
    <property type="entry name" value="PROTEIN RHSA-RELATED"/>
    <property type="match status" value="1"/>
</dbReference>
<reference evidence="1 2" key="1">
    <citation type="submission" date="2020-08" db="EMBL/GenBank/DDBJ databases">
        <title>Genomic Encyclopedia of Type Strains, Phase IV (KMG-V): Genome sequencing to study the core and pangenomes of soil and plant-associated prokaryotes.</title>
        <authorList>
            <person name="Whitman W."/>
        </authorList>
    </citation>
    <scope>NUCLEOTIDE SEQUENCE [LARGE SCALE GENOMIC DNA]</scope>
    <source>
        <strain evidence="1 2">M2T3</strain>
    </source>
</reference>
<dbReference type="Gene3D" id="2.180.10.10">
    <property type="entry name" value="RHS repeat-associated core"/>
    <property type="match status" value="1"/>
</dbReference>
<name>A0A7X0MJ83_9SPHI</name>
<accession>A0A7X0MJ83</accession>